<name>A0A183NL50_9TREM</name>
<sequence length="175" mass="20021">MISRDNAIKYNIPEKIALKSVRDSIRKAANLQDSLCQFIRLDEKHQQYSCPIFFKFDSHLLTEQPKGSKQIICAFMTFEDARIVSDKTTNIRLTRKQTLNENNAIEFTTNPDASASGPTDIVNLSHVTQHIDLTCALVQHLKEVTRYDPDSRSSFIRLILTNYGDDLKSPEYMPP</sequence>
<keyword evidence="2" id="KW-1185">Reference proteome</keyword>
<proteinExistence type="predicted"/>
<dbReference type="AlphaFoldDB" id="A0A183NL50"/>
<accession>A0A183NL50</accession>
<organism evidence="1 2">
    <name type="scientific">Schistosoma mattheei</name>
    <dbReference type="NCBI Taxonomy" id="31246"/>
    <lineage>
        <taxon>Eukaryota</taxon>
        <taxon>Metazoa</taxon>
        <taxon>Spiralia</taxon>
        <taxon>Lophotrochozoa</taxon>
        <taxon>Platyhelminthes</taxon>
        <taxon>Trematoda</taxon>
        <taxon>Digenea</taxon>
        <taxon>Strigeidida</taxon>
        <taxon>Schistosomatoidea</taxon>
        <taxon>Schistosomatidae</taxon>
        <taxon>Schistosoma</taxon>
    </lineage>
</organism>
<evidence type="ECO:0000313" key="1">
    <source>
        <dbReference type="EMBL" id="VDO89888.1"/>
    </source>
</evidence>
<gene>
    <name evidence="1" type="ORF">SMTD_LOCUS2836</name>
</gene>
<protein>
    <submittedName>
        <fullName evidence="1">Uncharacterized protein</fullName>
    </submittedName>
</protein>
<dbReference type="EMBL" id="UZAL01004306">
    <property type="protein sequence ID" value="VDO89888.1"/>
    <property type="molecule type" value="Genomic_DNA"/>
</dbReference>
<evidence type="ECO:0000313" key="2">
    <source>
        <dbReference type="Proteomes" id="UP000269396"/>
    </source>
</evidence>
<reference evidence="1 2" key="1">
    <citation type="submission" date="2018-11" db="EMBL/GenBank/DDBJ databases">
        <authorList>
            <consortium name="Pathogen Informatics"/>
        </authorList>
    </citation>
    <scope>NUCLEOTIDE SEQUENCE [LARGE SCALE GENOMIC DNA]</scope>
    <source>
        <strain>Denwood</strain>
        <strain evidence="2">Zambia</strain>
    </source>
</reference>
<dbReference type="Proteomes" id="UP000269396">
    <property type="component" value="Unassembled WGS sequence"/>
</dbReference>